<gene>
    <name evidence="3" type="ORF">DARMORV10_C02P39740.1</name>
</gene>
<dbReference type="InterPro" id="IPR046527">
    <property type="entry name" value="PIR2-like_helical"/>
</dbReference>
<dbReference type="EMBL" id="HG994366">
    <property type="protein sequence ID" value="CAF1916525.1"/>
    <property type="molecule type" value="Genomic_DNA"/>
</dbReference>
<evidence type="ECO:0000256" key="1">
    <source>
        <dbReference type="SAM" id="MobiDB-lite"/>
    </source>
</evidence>
<dbReference type="Pfam" id="PF20235">
    <property type="entry name" value="PIR2-like_helical"/>
    <property type="match status" value="1"/>
</dbReference>
<accession>A0A816K0B6</accession>
<feature type="region of interest" description="Disordered" evidence="1">
    <location>
        <begin position="1"/>
        <end position="35"/>
    </location>
</feature>
<organism evidence="3">
    <name type="scientific">Brassica napus</name>
    <name type="common">Rape</name>
    <dbReference type="NCBI Taxonomy" id="3708"/>
    <lineage>
        <taxon>Eukaryota</taxon>
        <taxon>Viridiplantae</taxon>
        <taxon>Streptophyta</taxon>
        <taxon>Embryophyta</taxon>
        <taxon>Tracheophyta</taxon>
        <taxon>Spermatophyta</taxon>
        <taxon>Magnoliopsida</taxon>
        <taxon>eudicotyledons</taxon>
        <taxon>Gunneridae</taxon>
        <taxon>Pentapetalae</taxon>
        <taxon>rosids</taxon>
        <taxon>malvids</taxon>
        <taxon>Brassicales</taxon>
        <taxon>Brassicaceae</taxon>
        <taxon>Brassiceae</taxon>
        <taxon>Brassica</taxon>
    </lineage>
</organism>
<dbReference type="PANTHER" id="PTHR46405:SF4">
    <property type="entry name" value="E3 UBIQUITIN-PROTEIN LIGASE RF298-RELATED"/>
    <property type="match status" value="1"/>
</dbReference>
<proteinExistence type="predicted"/>
<sequence length="156" mass="17491">MVKKQGEMSECGVASALNGAQEKGRKKKRKLADPHADSLTEFPRYELDPLNFQNPLSENEDAMNQIVECGYSDDAVLKAISGSRLYCGGNDLVSNIFNDTLSFLKSGKKVSGLRDYLFEDLQQLVAYTLVEKISLIMEVRRSLSTVEAMWRLLMCD</sequence>
<evidence type="ECO:0000259" key="2">
    <source>
        <dbReference type="Pfam" id="PF20235"/>
    </source>
</evidence>
<dbReference type="AlphaFoldDB" id="A0A816K0B6"/>
<protein>
    <submittedName>
        <fullName evidence="3">(rape) hypothetical protein</fullName>
    </submittedName>
</protein>
<dbReference type="PANTHER" id="PTHR46405">
    <property type="entry name" value="OS05G0141500 PROTEIN"/>
    <property type="match status" value="1"/>
</dbReference>
<name>A0A816K0B6_BRANA</name>
<feature type="domain" description="PIR2-like helical" evidence="2">
    <location>
        <begin position="63"/>
        <end position="156"/>
    </location>
</feature>
<reference evidence="3" key="1">
    <citation type="submission" date="2021-01" db="EMBL/GenBank/DDBJ databases">
        <authorList>
            <consortium name="Genoscope - CEA"/>
            <person name="William W."/>
        </authorList>
    </citation>
    <scope>NUCLEOTIDE SEQUENCE</scope>
</reference>
<dbReference type="Proteomes" id="UP001295469">
    <property type="component" value="Chromosome C02"/>
</dbReference>
<dbReference type="InterPro" id="IPR046934">
    <property type="entry name" value="PIR2-like"/>
</dbReference>
<evidence type="ECO:0000313" key="3">
    <source>
        <dbReference type="EMBL" id="CAF1916525.1"/>
    </source>
</evidence>